<comment type="caution">
    <text evidence="2">The sequence shown here is derived from an EMBL/GenBank/DDBJ whole genome shotgun (WGS) entry which is preliminary data.</text>
</comment>
<evidence type="ECO:0000313" key="2">
    <source>
        <dbReference type="EMBL" id="VEL38533.1"/>
    </source>
</evidence>
<name>A0A448XK55_9PLAT</name>
<dbReference type="Proteomes" id="UP000784294">
    <property type="component" value="Unassembled WGS sequence"/>
</dbReference>
<dbReference type="EMBL" id="CAAALY010258205">
    <property type="protein sequence ID" value="VEL38533.1"/>
    <property type="molecule type" value="Genomic_DNA"/>
</dbReference>
<feature type="chain" id="PRO_5019215170" description="Secreted protein" evidence="1">
    <location>
        <begin position="26"/>
        <end position="93"/>
    </location>
</feature>
<keyword evidence="1" id="KW-0732">Signal</keyword>
<feature type="signal peptide" evidence="1">
    <location>
        <begin position="1"/>
        <end position="25"/>
    </location>
</feature>
<evidence type="ECO:0000256" key="1">
    <source>
        <dbReference type="SAM" id="SignalP"/>
    </source>
</evidence>
<evidence type="ECO:0000313" key="3">
    <source>
        <dbReference type="Proteomes" id="UP000784294"/>
    </source>
</evidence>
<reference evidence="2" key="1">
    <citation type="submission" date="2018-11" db="EMBL/GenBank/DDBJ databases">
        <authorList>
            <consortium name="Pathogen Informatics"/>
        </authorList>
    </citation>
    <scope>NUCLEOTIDE SEQUENCE</scope>
</reference>
<evidence type="ECO:0008006" key="4">
    <source>
        <dbReference type="Google" id="ProtNLM"/>
    </source>
</evidence>
<accession>A0A448XK55</accession>
<organism evidence="2 3">
    <name type="scientific">Protopolystoma xenopodis</name>
    <dbReference type="NCBI Taxonomy" id="117903"/>
    <lineage>
        <taxon>Eukaryota</taxon>
        <taxon>Metazoa</taxon>
        <taxon>Spiralia</taxon>
        <taxon>Lophotrochozoa</taxon>
        <taxon>Platyhelminthes</taxon>
        <taxon>Monogenea</taxon>
        <taxon>Polyopisthocotylea</taxon>
        <taxon>Polystomatidea</taxon>
        <taxon>Polystomatidae</taxon>
        <taxon>Protopolystoma</taxon>
    </lineage>
</organism>
<proteinExistence type="predicted"/>
<gene>
    <name evidence="2" type="ORF">PXEA_LOCUS31973</name>
</gene>
<keyword evidence="3" id="KW-1185">Reference proteome</keyword>
<dbReference type="AlphaFoldDB" id="A0A448XK55"/>
<sequence length="93" mass="10422">MSYHCLSPLALLAWFILPFHTPVHSNLYTHCINKAVAAAAAAVSEDFLCLRHTSRLGGLHSRILLGLYKRTRGMEKECYLSGGRKWPNGLLQQ</sequence>
<protein>
    <recommendedName>
        <fullName evidence="4">Secreted protein</fullName>
    </recommendedName>
</protein>